<evidence type="ECO:0000313" key="4">
    <source>
        <dbReference type="EMBL" id="CAH9144759.1"/>
    </source>
</evidence>
<keyword evidence="2" id="KW-0472">Membrane</keyword>
<feature type="compositionally biased region" description="Basic and acidic residues" evidence="1">
    <location>
        <begin position="134"/>
        <end position="158"/>
    </location>
</feature>
<dbReference type="InterPro" id="IPR010608">
    <property type="entry name" value="DUF1195"/>
</dbReference>
<proteinExistence type="predicted"/>
<dbReference type="AlphaFoldDB" id="A0AAV0CTP2"/>
<dbReference type="EMBL" id="CAMAPF010000035">
    <property type="protein sequence ID" value="CAH9081000.1"/>
    <property type="molecule type" value="Genomic_DNA"/>
</dbReference>
<evidence type="ECO:0000256" key="1">
    <source>
        <dbReference type="SAM" id="MobiDB-lite"/>
    </source>
</evidence>
<accession>A0AAV0CTP2</accession>
<evidence type="ECO:0000256" key="2">
    <source>
        <dbReference type="SAM" id="Phobius"/>
    </source>
</evidence>
<feature type="transmembrane region" description="Helical" evidence="2">
    <location>
        <begin position="20"/>
        <end position="45"/>
    </location>
</feature>
<evidence type="ECO:0000313" key="3">
    <source>
        <dbReference type="EMBL" id="CAH9081000.1"/>
    </source>
</evidence>
<protein>
    <recommendedName>
        <fullName evidence="6">Sugar transporter</fullName>
    </recommendedName>
</protein>
<dbReference type="PANTHER" id="PTHR34358:SF2">
    <property type="entry name" value="OS03G0411600 PROTEIN"/>
    <property type="match status" value="1"/>
</dbReference>
<keyword evidence="5" id="KW-1185">Reference proteome</keyword>
<organism evidence="3 5">
    <name type="scientific">Cuscuta epithymum</name>
    <dbReference type="NCBI Taxonomy" id="186058"/>
    <lineage>
        <taxon>Eukaryota</taxon>
        <taxon>Viridiplantae</taxon>
        <taxon>Streptophyta</taxon>
        <taxon>Embryophyta</taxon>
        <taxon>Tracheophyta</taxon>
        <taxon>Spermatophyta</taxon>
        <taxon>Magnoliopsida</taxon>
        <taxon>eudicotyledons</taxon>
        <taxon>Gunneridae</taxon>
        <taxon>Pentapetalae</taxon>
        <taxon>asterids</taxon>
        <taxon>lamiids</taxon>
        <taxon>Solanales</taxon>
        <taxon>Convolvulaceae</taxon>
        <taxon>Cuscuteae</taxon>
        <taxon>Cuscuta</taxon>
        <taxon>Cuscuta subgen. Cuscuta</taxon>
    </lineage>
</organism>
<feature type="region of interest" description="Disordered" evidence="1">
    <location>
        <begin position="126"/>
        <end position="158"/>
    </location>
</feature>
<dbReference type="EMBL" id="CAMAPF010001071">
    <property type="protein sequence ID" value="CAH9144759.1"/>
    <property type="molecule type" value="Genomic_DNA"/>
</dbReference>
<dbReference type="Pfam" id="PF06708">
    <property type="entry name" value="DUF1195"/>
    <property type="match status" value="1"/>
</dbReference>
<evidence type="ECO:0000313" key="5">
    <source>
        <dbReference type="Proteomes" id="UP001152523"/>
    </source>
</evidence>
<name>A0AAV0CTP2_9ASTE</name>
<reference evidence="3" key="1">
    <citation type="submission" date="2022-07" db="EMBL/GenBank/DDBJ databases">
        <authorList>
            <person name="Macas J."/>
            <person name="Novak P."/>
            <person name="Neumann P."/>
        </authorList>
    </citation>
    <scope>NUCLEOTIDE SEQUENCE</scope>
</reference>
<keyword evidence="2" id="KW-1133">Transmembrane helix</keyword>
<dbReference type="Proteomes" id="UP001152523">
    <property type="component" value="Unassembled WGS sequence"/>
</dbReference>
<dbReference type="PANTHER" id="PTHR34358">
    <property type="entry name" value="OS03G0411600 PROTEIN"/>
    <property type="match status" value="1"/>
</dbReference>
<gene>
    <name evidence="4" type="ORF">CEPIT_LOCUS41693</name>
    <name evidence="3" type="ORF">CEPIT_LOCUS7566</name>
</gene>
<comment type="caution">
    <text evidence="3">The sequence shown here is derived from an EMBL/GenBank/DDBJ whole genome shotgun (WGS) entry which is preliminary data.</text>
</comment>
<sequence>MKDEESGAKGSDGVFGKRKYKLWVIAAILLLAFWSMFTGSITLTLNRISSSSSSFNALQNDFDVLEVEEREKFVRQMWDVYTQSRGTRLPKFWQHAFEAAYEDLTADSAAVRDAAVSEIAKMSFRSAPASESLSAERETEKETDHVISNGKEKTVRKR</sequence>
<evidence type="ECO:0008006" key="6">
    <source>
        <dbReference type="Google" id="ProtNLM"/>
    </source>
</evidence>
<keyword evidence="2" id="KW-0812">Transmembrane</keyword>